<dbReference type="Proteomes" id="UP000198304">
    <property type="component" value="Unassembled WGS sequence"/>
</dbReference>
<evidence type="ECO:0000256" key="1">
    <source>
        <dbReference type="SAM" id="Phobius"/>
    </source>
</evidence>
<reference evidence="2 3" key="1">
    <citation type="submission" date="2017-06" db="EMBL/GenBank/DDBJ databases">
        <authorList>
            <person name="Kim H.J."/>
            <person name="Triplett B.A."/>
        </authorList>
    </citation>
    <scope>NUCLEOTIDE SEQUENCE [LARGE SCALE GENOMIC DNA]</scope>
    <source>
        <strain evidence="2 3">SCA</strain>
    </source>
</reference>
<proteinExistence type="predicted"/>
<evidence type="ECO:0000313" key="3">
    <source>
        <dbReference type="Proteomes" id="UP000198304"/>
    </source>
</evidence>
<gene>
    <name evidence="2" type="ORF">SAMN05446037_101385</name>
</gene>
<keyword evidence="1" id="KW-0472">Membrane</keyword>
<evidence type="ECO:0000313" key="2">
    <source>
        <dbReference type="EMBL" id="SNS57804.1"/>
    </source>
</evidence>
<feature type="transmembrane region" description="Helical" evidence="1">
    <location>
        <begin position="20"/>
        <end position="38"/>
    </location>
</feature>
<keyword evidence="1" id="KW-0812">Transmembrane</keyword>
<protein>
    <submittedName>
        <fullName evidence="2">Uncharacterized protein</fullName>
    </submittedName>
</protein>
<keyword evidence="3" id="KW-1185">Reference proteome</keyword>
<name>A0A239FPG3_9FIRM</name>
<keyword evidence="1" id="KW-1133">Transmembrane helix</keyword>
<sequence length="160" mass="19246">MQVYKKDISKRVDMMSKYIALQKFGVITLMLIIVILLVNNISTLHLFFIVLFIFLIIYLIRKANYLLNYHVVNSISLMNDSTLHIKTKKKIYEIKMKDIHLIEDGYHNIILNVDIKNRNIEFYFPKKLELKKNINDSYFFELFTKCRIKKTSRDMIKKFI</sequence>
<feature type="transmembrane region" description="Helical" evidence="1">
    <location>
        <begin position="44"/>
        <end position="60"/>
    </location>
</feature>
<organism evidence="2 3">
    <name type="scientific">Anaerovirgula multivorans</name>
    <dbReference type="NCBI Taxonomy" id="312168"/>
    <lineage>
        <taxon>Bacteria</taxon>
        <taxon>Bacillati</taxon>
        <taxon>Bacillota</taxon>
        <taxon>Clostridia</taxon>
        <taxon>Peptostreptococcales</taxon>
        <taxon>Natronincolaceae</taxon>
        <taxon>Anaerovirgula</taxon>
    </lineage>
</organism>
<dbReference type="EMBL" id="FZOJ01000013">
    <property type="protein sequence ID" value="SNS57804.1"/>
    <property type="molecule type" value="Genomic_DNA"/>
</dbReference>
<dbReference type="AlphaFoldDB" id="A0A239FPG3"/>
<accession>A0A239FPG3</accession>